<evidence type="ECO:0000259" key="4">
    <source>
        <dbReference type="PROSITE" id="PS50850"/>
    </source>
</evidence>
<dbReference type="SUPFAM" id="SSF103473">
    <property type="entry name" value="MFS general substrate transporter"/>
    <property type="match status" value="1"/>
</dbReference>
<feature type="transmembrane region" description="Helical" evidence="3">
    <location>
        <begin position="154"/>
        <end position="175"/>
    </location>
</feature>
<dbReference type="PROSITE" id="PS50850">
    <property type="entry name" value="MFS"/>
    <property type="match status" value="1"/>
</dbReference>
<feature type="transmembrane region" description="Helical" evidence="3">
    <location>
        <begin position="195"/>
        <end position="212"/>
    </location>
</feature>
<feature type="transmembrane region" description="Helical" evidence="3">
    <location>
        <begin position="114"/>
        <end position="133"/>
    </location>
</feature>
<dbReference type="GO" id="GO:0000329">
    <property type="term" value="C:fungal-type vacuole membrane"/>
    <property type="evidence" value="ECO:0007669"/>
    <property type="project" value="TreeGrafter"/>
</dbReference>
<evidence type="ECO:0000256" key="1">
    <source>
        <dbReference type="ARBA" id="ARBA00004141"/>
    </source>
</evidence>
<comment type="subcellular location">
    <subcellularLocation>
        <location evidence="1">Membrane</location>
        <topology evidence="1">Multi-pass membrane protein</topology>
    </subcellularLocation>
</comment>
<protein>
    <submittedName>
        <fullName evidence="5">Related to Staphylococcus multidrug resistance protein</fullName>
    </submittedName>
</protein>
<evidence type="ECO:0000256" key="2">
    <source>
        <dbReference type="SAM" id="MobiDB-lite"/>
    </source>
</evidence>
<evidence type="ECO:0000313" key="5">
    <source>
        <dbReference type="EMBL" id="CZR60864.1"/>
    </source>
</evidence>
<feature type="transmembrane region" description="Helical" evidence="3">
    <location>
        <begin position="33"/>
        <end position="50"/>
    </location>
</feature>
<keyword evidence="3" id="KW-1133">Transmembrane helix</keyword>
<feature type="transmembrane region" description="Helical" evidence="3">
    <location>
        <begin position="342"/>
        <end position="363"/>
    </location>
</feature>
<dbReference type="EMBL" id="FJOG01000017">
    <property type="protein sequence ID" value="CZR60864.1"/>
    <property type="molecule type" value="Genomic_DNA"/>
</dbReference>
<accession>A0A1L7X766</accession>
<feature type="transmembrane region" description="Helical" evidence="3">
    <location>
        <begin position="89"/>
        <end position="108"/>
    </location>
</feature>
<dbReference type="InterPro" id="IPR011701">
    <property type="entry name" value="MFS"/>
</dbReference>
<feature type="transmembrane region" description="Helical" evidence="3">
    <location>
        <begin position="303"/>
        <end position="321"/>
    </location>
</feature>
<dbReference type="PANTHER" id="PTHR23520">
    <property type="entry name" value="TRANSPORTER, PUTATIVE (AFU_ORTHOLOGUE AFUA_3G04000)-RELATED"/>
    <property type="match status" value="1"/>
</dbReference>
<keyword evidence="6" id="KW-1185">Reference proteome</keyword>
<reference evidence="5 6" key="1">
    <citation type="submission" date="2016-03" db="EMBL/GenBank/DDBJ databases">
        <authorList>
            <person name="Ploux O."/>
        </authorList>
    </citation>
    <scope>NUCLEOTIDE SEQUENCE [LARGE SCALE GENOMIC DNA]</scope>
    <source>
        <strain evidence="5 6">UAMH 11012</strain>
    </source>
</reference>
<dbReference type="AlphaFoldDB" id="A0A1L7X766"/>
<dbReference type="Proteomes" id="UP000184330">
    <property type="component" value="Unassembled WGS sequence"/>
</dbReference>
<feature type="domain" description="Major facilitator superfamily (MFS) profile" evidence="4">
    <location>
        <begin position="1"/>
        <end position="445"/>
    </location>
</feature>
<proteinExistence type="predicted"/>
<sequence length="474" mass="51591">MATKYLGKVLEELGLVSLWSSTVDTKLLCIQRFVRLFAYGGSTLILVSYLEALDIPKWKIGLFMMLTLVGDTCISFVLTLFADALGRKAILALGAILMALAGAIFALFGNYWVLLAAAIIGVISPSGNEIGPFRAIEESTLAQLTPAANRGDIYAWYSLIGTAGAACGMMVTGWLLWYMKEELGWTLIVSYRSVFWGYACVGLIKLCFALALSKACEAEKKKPAPIADPETAPLLGDGAEDEEPKKQKNWLLSKLPEISPSSRVIVINLCILFALDAFASSLAPLSWVTWFFHDKFGLTDGRLGSLFFTTSIIAAASMILASSIAKRFGNVKTMVFTHLPSAVFLALIPIPNSLPFAMMFLILRSCTQSMDVAPRSAFLAAVVLPHERTAVMGLINVVKTSSQSLGPLITGILADNKVVWIAFVAAGTLKATYDLGMLAVFAGHKTHDERAEEERQAEEEERLREVLSEDLEEH</sequence>
<feature type="transmembrane region" description="Helical" evidence="3">
    <location>
        <begin position="62"/>
        <end position="82"/>
    </location>
</feature>
<dbReference type="GO" id="GO:0022857">
    <property type="term" value="F:transmembrane transporter activity"/>
    <property type="evidence" value="ECO:0007669"/>
    <property type="project" value="InterPro"/>
</dbReference>
<dbReference type="OrthoDB" id="10027823at2759"/>
<dbReference type="STRING" id="576137.A0A1L7X766"/>
<dbReference type="InterPro" id="IPR020846">
    <property type="entry name" value="MFS_dom"/>
</dbReference>
<gene>
    <name evidence="5" type="ORF">PAC_10760</name>
</gene>
<feature type="transmembrane region" description="Helical" evidence="3">
    <location>
        <begin position="264"/>
        <end position="283"/>
    </location>
</feature>
<dbReference type="PANTHER" id="PTHR23520:SF5">
    <property type="entry name" value="TRANSPORTER, PUTATIVE (AFU_ORTHOLOGUE AFUA_3G04000)-RELATED"/>
    <property type="match status" value="1"/>
</dbReference>
<dbReference type="Gene3D" id="1.20.1250.20">
    <property type="entry name" value="MFS general substrate transporter like domains"/>
    <property type="match status" value="1"/>
</dbReference>
<organism evidence="5 6">
    <name type="scientific">Phialocephala subalpina</name>
    <dbReference type="NCBI Taxonomy" id="576137"/>
    <lineage>
        <taxon>Eukaryota</taxon>
        <taxon>Fungi</taxon>
        <taxon>Dikarya</taxon>
        <taxon>Ascomycota</taxon>
        <taxon>Pezizomycotina</taxon>
        <taxon>Leotiomycetes</taxon>
        <taxon>Helotiales</taxon>
        <taxon>Mollisiaceae</taxon>
        <taxon>Phialocephala</taxon>
        <taxon>Phialocephala fortinii species complex</taxon>
    </lineage>
</organism>
<evidence type="ECO:0000256" key="3">
    <source>
        <dbReference type="SAM" id="Phobius"/>
    </source>
</evidence>
<dbReference type="InterPro" id="IPR036259">
    <property type="entry name" value="MFS_trans_sf"/>
</dbReference>
<evidence type="ECO:0000313" key="6">
    <source>
        <dbReference type="Proteomes" id="UP000184330"/>
    </source>
</evidence>
<feature type="region of interest" description="Disordered" evidence="2">
    <location>
        <begin position="449"/>
        <end position="474"/>
    </location>
</feature>
<name>A0A1L7X766_9HELO</name>
<dbReference type="Pfam" id="PF07690">
    <property type="entry name" value="MFS_1"/>
    <property type="match status" value="2"/>
</dbReference>
<keyword evidence="3" id="KW-0472">Membrane</keyword>
<keyword evidence="3" id="KW-0812">Transmembrane</keyword>